<evidence type="ECO:0000313" key="3">
    <source>
        <dbReference type="Proteomes" id="UP001569904"/>
    </source>
</evidence>
<reference evidence="2 3" key="1">
    <citation type="submission" date="2023-11" db="EMBL/GenBank/DDBJ databases">
        <title>Actinomadura monticuli sp. nov., isolated from volcanic ash.</title>
        <authorList>
            <person name="Lee S.D."/>
            <person name="Yang H."/>
            <person name="Kim I.S."/>
        </authorList>
    </citation>
    <scope>NUCLEOTIDE SEQUENCE [LARGE SCALE GENOMIC DNA]</scope>
    <source>
        <strain evidence="2 3">DSM 45346</strain>
    </source>
</reference>
<dbReference type="RefSeq" id="WP_371938648.1">
    <property type="nucleotide sequence ID" value="NZ_JAXCEH010000001.1"/>
</dbReference>
<dbReference type="Proteomes" id="UP001569904">
    <property type="component" value="Unassembled WGS sequence"/>
</dbReference>
<dbReference type="EMBL" id="JAXCEH010000001">
    <property type="protein sequence ID" value="MFA1552369.1"/>
    <property type="molecule type" value="Genomic_DNA"/>
</dbReference>
<gene>
    <name evidence="2" type="ORF">SM436_01565</name>
</gene>
<organism evidence="2 3">
    <name type="scientific">Actinomadura chokoriensis</name>
    <dbReference type="NCBI Taxonomy" id="454156"/>
    <lineage>
        <taxon>Bacteria</taxon>
        <taxon>Bacillati</taxon>
        <taxon>Actinomycetota</taxon>
        <taxon>Actinomycetes</taxon>
        <taxon>Streptosporangiales</taxon>
        <taxon>Thermomonosporaceae</taxon>
        <taxon>Actinomadura</taxon>
    </lineage>
</organism>
<feature type="region of interest" description="Disordered" evidence="1">
    <location>
        <begin position="133"/>
        <end position="152"/>
    </location>
</feature>
<sequence>MSAAATPDPPERWIKALKALITPGLYGANLEDSPLLDHPVVRERAGDGATTAARVQALIAVLEDAVENRLRHDDQAVARMLLGIGRYSGRPVTDRHWDAAKRRNPSWTWERHYRKEPLNRDLKKIALALMRSGSERAAEPAPTAPAPTAAGGAAALSGTLVRDLGRRRTAYPLDMSLHQLHNASVLIGTRVVRYHERGRGGQELTLEPVLRGLGEGRSALLLGEPGGGKSVALYDAVQQSLDMGLLPFPVRARDRAELLGDPAWPELKDLPEAVLFLDGLDEAAGDGKDLADDLTELLRARPALVTSRLREYEHALSPLLADAGFDEVYVVLPWRQEVEFPAFLGRLHGTGLLDEPNLLFTTVSDREDLRRIVERPLYARMLTFIGEQGAHNVDDPVTLYGEYLSKLARVAESSAGGGAGDAQDALGLWQAAAWAAHSSGARAGDSVVLADLVGALPAGLDPRPVRRMLDLILNIRTVRNREVGEFIHYTFFEYLVATHVYDALLARPDARSIHELFRRDLTREIRHHLAALLRSTPPPGLRESLAEAYRAAQAEGRTPEVLAICNLLVYLLSRTVEQSAPVLKDMLAREDDPFLSAALLSALCHRGMRGVDRRFLERLDAEPTFRALCRGYVLYYYGDIDRDDGPPYLDNPPYRPCTNTLRTILDAFERSTSTEKVAALRRGIDLLIFLDILAVRDQAIPKEGIDRLRKLHEALQGEQIDARLLARLAEMLEMLRSR</sequence>
<accession>A0ABV4QPD0</accession>
<evidence type="ECO:0008006" key="4">
    <source>
        <dbReference type="Google" id="ProtNLM"/>
    </source>
</evidence>
<comment type="caution">
    <text evidence="2">The sequence shown here is derived from an EMBL/GenBank/DDBJ whole genome shotgun (WGS) entry which is preliminary data.</text>
</comment>
<name>A0ABV4QPD0_9ACTN</name>
<keyword evidence="3" id="KW-1185">Reference proteome</keyword>
<protein>
    <recommendedName>
        <fullName evidence="4">ATP-binding protein</fullName>
    </recommendedName>
</protein>
<proteinExistence type="predicted"/>
<evidence type="ECO:0000313" key="2">
    <source>
        <dbReference type="EMBL" id="MFA1552369.1"/>
    </source>
</evidence>
<evidence type="ECO:0000256" key="1">
    <source>
        <dbReference type="SAM" id="MobiDB-lite"/>
    </source>
</evidence>